<name>A0A6J6C3K5_9ZZZZ</name>
<accession>A0A6J6C3K5</accession>
<sequence length="481" mass="53053">MSGQGLRAGAVNLTINPELGMAKGGLRLFGSPIEKVDDDLYLGAIVLQSGGATLCLIACDLGNSRTEEALEIRTRVAEALEIPVVNVMFNLSHNHSAADLPTMLKGNAQSDAIARSERYFDFVIEQAVLAATTAQSQLRPARMAHAWGESDLNIYRREWNGDQDILGEVPGHRVDDSVGVIRFDDLEGNPIAILFRYSCHPVVNGAQSPTLSADFPGPARKIVEKNVGGTVLFLQGCGGNINPQVGIGYEKDCSEEVYRMGTALGAEVVRVALGLRTNKFQNERVLLNNVPNILFKPWRERSDHPEVILNASHEIAKFNFVELPTKQEADGLAKYWENEIVEREKRGALTWEIRVAKKMKLWADSVVAGVAEANPSRDFEAHAFRIGDLAIVGLNVEAFFETGEEIRASSPWPDTFVLGYTNGTIMYLPRAQDYPKNGWKWPNTHALPDLLPQSYCQPAQWHPDSEQKAVRAAISVLNKLK</sequence>
<dbReference type="EMBL" id="CAEZSV010000009">
    <property type="protein sequence ID" value="CAB4545880.1"/>
    <property type="molecule type" value="Genomic_DNA"/>
</dbReference>
<protein>
    <submittedName>
        <fullName evidence="1">Unannotated protein</fullName>
    </submittedName>
</protein>
<evidence type="ECO:0000313" key="1">
    <source>
        <dbReference type="EMBL" id="CAB4545880.1"/>
    </source>
</evidence>
<proteinExistence type="predicted"/>
<gene>
    <name evidence="1" type="ORF">UFOPK1506_00103</name>
</gene>
<reference evidence="1" key="1">
    <citation type="submission" date="2020-05" db="EMBL/GenBank/DDBJ databases">
        <authorList>
            <person name="Chiriac C."/>
            <person name="Salcher M."/>
            <person name="Ghai R."/>
            <person name="Kavagutti S V."/>
        </authorList>
    </citation>
    <scope>NUCLEOTIDE SEQUENCE</scope>
</reference>
<dbReference type="AlphaFoldDB" id="A0A6J6C3K5"/>
<organism evidence="1">
    <name type="scientific">freshwater metagenome</name>
    <dbReference type="NCBI Taxonomy" id="449393"/>
    <lineage>
        <taxon>unclassified sequences</taxon>
        <taxon>metagenomes</taxon>
        <taxon>ecological metagenomes</taxon>
    </lineage>
</organism>